<evidence type="ECO:0008006" key="7">
    <source>
        <dbReference type="Google" id="ProtNLM"/>
    </source>
</evidence>
<dbReference type="InterPro" id="IPR002110">
    <property type="entry name" value="Ankyrin_rpt"/>
</dbReference>
<evidence type="ECO:0000313" key="5">
    <source>
        <dbReference type="EMBL" id="KAK4155941.1"/>
    </source>
</evidence>
<dbReference type="InterPro" id="IPR054471">
    <property type="entry name" value="GPIID_WHD"/>
</dbReference>
<dbReference type="InterPro" id="IPR036770">
    <property type="entry name" value="Ankyrin_rpt-contain_sf"/>
</dbReference>
<dbReference type="PANTHER" id="PTHR46082">
    <property type="entry name" value="ATP/GTP-BINDING PROTEIN-RELATED"/>
    <property type="match status" value="1"/>
</dbReference>
<dbReference type="PANTHER" id="PTHR46082:SF11">
    <property type="entry name" value="AAA+ ATPASE DOMAIN-CONTAINING PROTEIN-RELATED"/>
    <property type="match status" value="1"/>
</dbReference>
<dbReference type="Gene3D" id="1.25.40.20">
    <property type="entry name" value="Ankyrin repeat-containing domain"/>
    <property type="match status" value="2"/>
</dbReference>
<dbReference type="Pfam" id="PF12796">
    <property type="entry name" value="Ank_2"/>
    <property type="match status" value="1"/>
</dbReference>
<name>A0AAN6VTF5_9PEZI</name>
<sequence length="944" mass="103610">MTSTPGRNPTHNDYTVGWVSTLPLELAAATAMLEERHVSLSTPPSDTNTYTLGSIGGHNIAIACLPMGKTGNNPAATVATQMIRTFPFIRFGLMVGIGAGIPPKVRLGDVVVSTPTDKYPGVVQWDFGKAEDGGKFERKGALDNPPTTLLTALTHLKTEHALNGSRIPDYLAEAEKKYPIFAATLPRPGSLQDVLFKASYSHIVKSATGDEEEEEEEEASCPSCDKAMTVDRKPRAMTVHYGLIASETKLKKALENQPLCLDIGAAGLMDSFPCIVVRGICDYADSHKNKVWQNNAAAVAAAFAKELLNHVQPRDVKEERTVKDILHQVGIDIQKASGYVEAVKAHLDKKEDLEILEWLTKVNYGQQQSDYLNQRQPGTGQWLLNSDEFKTWVEGDRQTLFCPGIPGSGKTILTSIVIDKLTTGFNDNDNIVIAYLYCNFRRKDEQKAENLIASVLKQLAQSRPSLPESVKSLHDKHKNKRTEPSFGEISQALQSVASVYSRVFVVVDALDECQASDGRHSRVLSEIFALQANKCGANIFATSRFIPEITTEFARSVQLEIRASDEDVKGYIEGHINRDMPRLRTHIDECPKLMEEIRIGISSAVQGMFLLAQIYLSSLNDKTTPKKVRDALAGFQEQAMERIRGQEQGLWDLAKRALTWITCATRPLTTMELRHALAVEENAAELDKCNLPQIELIVSVCAGLVTVDEASDIIRLSDITKICVTYLSFNVFESGMCQSNHEFKERLQSNPLYDYAARNWGHHARKSSRLPEVVEGFLMCQATVEAASQAFHTTNGHSQLVPKQTTGLHLAASLGVHEATPLSWAARGGHEAVVELLLATDQAEVDSKDRHGQTPLSRAAKGGHEAVVKLLLATGQAEINSKDRYGQTPLSRAADCGHESVVRLLLETGQAEVDSKDILGRTPLSLAAGKGHEAVAKLLRELDE</sequence>
<dbReference type="GO" id="GO:0009116">
    <property type="term" value="P:nucleoside metabolic process"/>
    <property type="evidence" value="ECO:0007669"/>
    <property type="project" value="InterPro"/>
</dbReference>
<dbReference type="PROSITE" id="PS50088">
    <property type="entry name" value="ANK_REPEAT"/>
    <property type="match status" value="2"/>
</dbReference>
<dbReference type="GO" id="GO:0003824">
    <property type="term" value="F:catalytic activity"/>
    <property type="evidence" value="ECO:0007669"/>
    <property type="project" value="InterPro"/>
</dbReference>
<evidence type="ECO:0000259" key="4">
    <source>
        <dbReference type="Pfam" id="PF24883"/>
    </source>
</evidence>
<comment type="caution">
    <text evidence="5">The sequence shown here is derived from an EMBL/GenBank/DDBJ whole genome shotgun (WGS) entry which is preliminary data.</text>
</comment>
<evidence type="ECO:0000313" key="6">
    <source>
        <dbReference type="Proteomes" id="UP001302745"/>
    </source>
</evidence>
<protein>
    <recommendedName>
        <fullName evidence="7">Nucleoside phosphorylase domain-containing protein</fullName>
    </recommendedName>
</protein>
<keyword evidence="6" id="KW-1185">Reference proteome</keyword>
<dbReference type="InterPro" id="IPR035994">
    <property type="entry name" value="Nucleoside_phosphorylase_sf"/>
</dbReference>
<dbReference type="InterPro" id="IPR056884">
    <property type="entry name" value="NPHP3-like_N"/>
</dbReference>
<dbReference type="SUPFAM" id="SSF52540">
    <property type="entry name" value="P-loop containing nucleoside triphosphate hydrolases"/>
    <property type="match status" value="1"/>
</dbReference>
<keyword evidence="1" id="KW-0677">Repeat</keyword>
<feature type="domain" description="Nephrocystin 3-like N-terminal" evidence="4">
    <location>
        <begin position="378"/>
        <end position="544"/>
    </location>
</feature>
<gene>
    <name evidence="5" type="ORF">C8A00DRAFT_41494</name>
</gene>
<reference evidence="5" key="2">
    <citation type="submission" date="2023-05" db="EMBL/GenBank/DDBJ databases">
        <authorList>
            <consortium name="Lawrence Berkeley National Laboratory"/>
            <person name="Steindorff A."/>
            <person name="Hensen N."/>
            <person name="Bonometti L."/>
            <person name="Westerberg I."/>
            <person name="Brannstrom I.O."/>
            <person name="Guillou S."/>
            <person name="Cros-Aarteil S."/>
            <person name="Calhoun S."/>
            <person name="Haridas S."/>
            <person name="Kuo A."/>
            <person name="Mondo S."/>
            <person name="Pangilinan J."/>
            <person name="Riley R."/>
            <person name="Labutti K."/>
            <person name="Andreopoulos B."/>
            <person name="Lipzen A."/>
            <person name="Chen C."/>
            <person name="Yanf M."/>
            <person name="Daum C."/>
            <person name="Ng V."/>
            <person name="Clum A."/>
            <person name="Ohm R."/>
            <person name="Martin F."/>
            <person name="Silar P."/>
            <person name="Natvig D."/>
            <person name="Lalanne C."/>
            <person name="Gautier V."/>
            <person name="Ament-Velasquez S.L."/>
            <person name="Kruys A."/>
            <person name="Hutchinson M.I."/>
            <person name="Powell A.J."/>
            <person name="Barry K."/>
            <person name="Miller A.N."/>
            <person name="Grigoriev I.V."/>
            <person name="Debuchy R."/>
            <person name="Gladieux P."/>
            <person name="Thoren M.H."/>
            <person name="Johannesson H."/>
        </authorList>
    </citation>
    <scope>NUCLEOTIDE SEQUENCE</scope>
    <source>
        <strain evidence="5">CBS 538.74</strain>
    </source>
</reference>
<evidence type="ECO:0000256" key="1">
    <source>
        <dbReference type="ARBA" id="ARBA00022737"/>
    </source>
</evidence>
<dbReference type="Pfam" id="PF22939">
    <property type="entry name" value="WHD_GPIID"/>
    <property type="match status" value="1"/>
</dbReference>
<evidence type="ECO:0000259" key="3">
    <source>
        <dbReference type="Pfam" id="PF22939"/>
    </source>
</evidence>
<reference evidence="5" key="1">
    <citation type="journal article" date="2023" name="Mol. Phylogenet. Evol.">
        <title>Genome-scale phylogeny and comparative genomics of the fungal order Sordariales.</title>
        <authorList>
            <person name="Hensen N."/>
            <person name="Bonometti L."/>
            <person name="Westerberg I."/>
            <person name="Brannstrom I.O."/>
            <person name="Guillou S."/>
            <person name="Cros-Aarteil S."/>
            <person name="Calhoun S."/>
            <person name="Haridas S."/>
            <person name="Kuo A."/>
            <person name="Mondo S."/>
            <person name="Pangilinan J."/>
            <person name="Riley R."/>
            <person name="LaButti K."/>
            <person name="Andreopoulos B."/>
            <person name="Lipzen A."/>
            <person name="Chen C."/>
            <person name="Yan M."/>
            <person name="Daum C."/>
            <person name="Ng V."/>
            <person name="Clum A."/>
            <person name="Steindorff A."/>
            <person name="Ohm R.A."/>
            <person name="Martin F."/>
            <person name="Silar P."/>
            <person name="Natvig D.O."/>
            <person name="Lalanne C."/>
            <person name="Gautier V."/>
            <person name="Ament-Velasquez S.L."/>
            <person name="Kruys A."/>
            <person name="Hutchinson M.I."/>
            <person name="Powell A.J."/>
            <person name="Barry K."/>
            <person name="Miller A.N."/>
            <person name="Grigoriev I.V."/>
            <person name="Debuchy R."/>
            <person name="Gladieux P."/>
            <person name="Hiltunen Thoren M."/>
            <person name="Johannesson H."/>
        </authorList>
    </citation>
    <scope>NUCLEOTIDE SEQUENCE</scope>
    <source>
        <strain evidence="5">CBS 538.74</strain>
    </source>
</reference>
<dbReference type="EMBL" id="MU856877">
    <property type="protein sequence ID" value="KAK4155941.1"/>
    <property type="molecule type" value="Genomic_DNA"/>
</dbReference>
<dbReference type="Proteomes" id="UP001302745">
    <property type="component" value="Unassembled WGS sequence"/>
</dbReference>
<dbReference type="InterPro" id="IPR027417">
    <property type="entry name" value="P-loop_NTPase"/>
</dbReference>
<feature type="repeat" description="ANK" evidence="2">
    <location>
        <begin position="885"/>
        <end position="909"/>
    </location>
</feature>
<dbReference type="SUPFAM" id="SSF48403">
    <property type="entry name" value="Ankyrin repeat"/>
    <property type="match status" value="1"/>
</dbReference>
<evidence type="ECO:0000256" key="2">
    <source>
        <dbReference type="PROSITE-ProRule" id="PRU00023"/>
    </source>
</evidence>
<dbReference type="Pfam" id="PF00023">
    <property type="entry name" value="Ank"/>
    <property type="match status" value="1"/>
</dbReference>
<dbReference type="InterPro" id="IPR053137">
    <property type="entry name" value="NLR-like"/>
</dbReference>
<dbReference type="PROSITE" id="PS50297">
    <property type="entry name" value="ANK_REP_REGION"/>
    <property type="match status" value="2"/>
</dbReference>
<proteinExistence type="predicted"/>
<dbReference type="SUPFAM" id="SSF53167">
    <property type="entry name" value="Purine and uridine phosphorylases"/>
    <property type="match status" value="1"/>
</dbReference>
<keyword evidence="2" id="KW-0040">ANK repeat</keyword>
<dbReference type="SMART" id="SM00248">
    <property type="entry name" value="ANK"/>
    <property type="match status" value="4"/>
</dbReference>
<feature type="domain" description="GPI inositol-deacylase winged helix" evidence="3">
    <location>
        <begin position="652"/>
        <end position="712"/>
    </location>
</feature>
<dbReference type="Gene3D" id="3.40.50.1580">
    <property type="entry name" value="Nucleoside phosphorylase domain"/>
    <property type="match status" value="1"/>
</dbReference>
<dbReference type="AlphaFoldDB" id="A0AAN6VTF5"/>
<organism evidence="5 6">
    <name type="scientific">Chaetomidium leptoderma</name>
    <dbReference type="NCBI Taxonomy" id="669021"/>
    <lineage>
        <taxon>Eukaryota</taxon>
        <taxon>Fungi</taxon>
        <taxon>Dikarya</taxon>
        <taxon>Ascomycota</taxon>
        <taxon>Pezizomycotina</taxon>
        <taxon>Sordariomycetes</taxon>
        <taxon>Sordariomycetidae</taxon>
        <taxon>Sordariales</taxon>
        <taxon>Chaetomiaceae</taxon>
        <taxon>Chaetomidium</taxon>
    </lineage>
</organism>
<accession>A0AAN6VTF5</accession>
<dbReference type="Gene3D" id="3.40.50.300">
    <property type="entry name" value="P-loop containing nucleotide triphosphate hydrolases"/>
    <property type="match status" value="1"/>
</dbReference>
<dbReference type="Pfam" id="PF24883">
    <property type="entry name" value="NPHP3_N"/>
    <property type="match status" value="1"/>
</dbReference>
<feature type="repeat" description="ANK" evidence="2">
    <location>
        <begin position="851"/>
        <end position="875"/>
    </location>
</feature>